<gene>
    <name evidence="3" type="ORF">CTOB1V02_LOCUS16254</name>
</gene>
<feature type="transmembrane region" description="Helical" evidence="2">
    <location>
        <begin position="12"/>
        <end position="31"/>
    </location>
</feature>
<proteinExistence type="predicted"/>
<organism evidence="3">
    <name type="scientific">Cyprideis torosa</name>
    <dbReference type="NCBI Taxonomy" id="163714"/>
    <lineage>
        <taxon>Eukaryota</taxon>
        <taxon>Metazoa</taxon>
        <taxon>Ecdysozoa</taxon>
        <taxon>Arthropoda</taxon>
        <taxon>Crustacea</taxon>
        <taxon>Oligostraca</taxon>
        <taxon>Ostracoda</taxon>
        <taxon>Podocopa</taxon>
        <taxon>Podocopida</taxon>
        <taxon>Cytherocopina</taxon>
        <taxon>Cytheroidea</taxon>
        <taxon>Cytherideidae</taxon>
        <taxon>Cyprideis</taxon>
    </lineage>
</organism>
<evidence type="ECO:0000313" key="3">
    <source>
        <dbReference type="EMBL" id="CAD7238439.1"/>
    </source>
</evidence>
<keyword evidence="2" id="KW-1133">Transmembrane helix</keyword>
<feature type="region of interest" description="Disordered" evidence="1">
    <location>
        <begin position="55"/>
        <end position="74"/>
    </location>
</feature>
<reference evidence="3" key="1">
    <citation type="submission" date="2020-11" db="EMBL/GenBank/DDBJ databases">
        <authorList>
            <person name="Tran Van P."/>
        </authorList>
    </citation>
    <scope>NUCLEOTIDE SEQUENCE</scope>
</reference>
<dbReference type="EMBL" id="OB701496">
    <property type="protein sequence ID" value="CAD7238439.1"/>
    <property type="molecule type" value="Genomic_DNA"/>
</dbReference>
<name>A0A7R8ZVG5_9CRUS</name>
<protein>
    <submittedName>
        <fullName evidence="3">Uncharacterized protein</fullName>
    </submittedName>
</protein>
<dbReference type="InterPro" id="IPR006311">
    <property type="entry name" value="TAT_signal"/>
</dbReference>
<dbReference type="AlphaFoldDB" id="A0A7R8ZVG5"/>
<feature type="non-terminal residue" evidence="3">
    <location>
        <position position="74"/>
    </location>
</feature>
<keyword evidence="2" id="KW-0472">Membrane</keyword>
<dbReference type="PROSITE" id="PS51318">
    <property type="entry name" value="TAT"/>
    <property type="match status" value="1"/>
</dbReference>
<sequence>MSENSINKGRRSALKAIVGGLAAIPVVGYVGTVQADAAHVSETDPAAVGLKYKHDATQAARTDKGPDKADTQLC</sequence>
<evidence type="ECO:0000256" key="2">
    <source>
        <dbReference type="SAM" id="Phobius"/>
    </source>
</evidence>
<evidence type="ECO:0000256" key="1">
    <source>
        <dbReference type="SAM" id="MobiDB-lite"/>
    </source>
</evidence>
<keyword evidence="2" id="KW-0812">Transmembrane</keyword>
<accession>A0A7R8ZVG5</accession>